<gene>
    <name evidence="1" type="ORF">HW561_10300</name>
</gene>
<dbReference type="InterPro" id="IPR009758">
    <property type="entry name" value="DUF1326"/>
</dbReference>
<organism evidence="1 2">
    <name type="scientific">Ruegeria haliotis</name>
    <dbReference type="NCBI Taxonomy" id="2747601"/>
    <lineage>
        <taxon>Bacteria</taxon>
        <taxon>Pseudomonadati</taxon>
        <taxon>Pseudomonadota</taxon>
        <taxon>Alphaproteobacteria</taxon>
        <taxon>Rhodobacterales</taxon>
        <taxon>Roseobacteraceae</taxon>
        <taxon>Ruegeria</taxon>
    </lineage>
</organism>
<keyword evidence="2" id="KW-1185">Reference proteome</keyword>
<accession>A0ABX2PSZ5</accession>
<dbReference type="InterPro" id="IPR014581">
    <property type="entry name" value="UCP033303"/>
</dbReference>
<dbReference type="PIRSF" id="PIRSF033303">
    <property type="entry name" value="UCP033303"/>
    <property type="match status" value="1"/>
</dbReference>
<reference evidence="1 2" key="1">
    <citation type="submission" date="2020-06" db="EMBL/GenBank/DDBJ databases">
        <authorList>
            <person name="Cao W.R."/>
        </authorList>
    </citation>
    <scope>NUCLEOTIDE SEQUENCE [LARGE SCALE GENOMIC DNA]</scope>
    <source>
        <strain evidence="1 2">B1Z28</strain>
    </source>
</reference>
<comment type="caution">
    <text evidence="1">The sequence shown here is derived from an EMBL/GenBank/DDBJ whole genome shotgun (WGS) entry which is preliminary data.</text>
</comment>
<dbReference type="Proteomes" id="UP000630805">
    <property type="component" value="Unassembled WGS sequence"/>
</dbReference>
<evidence type="ECO:0000313" key="1">
    <source>
        <dbReference type="EMBL" id="NVO56179.1"/>
    </source>
</evidence>
<dbReference type="EMBL" id="JABXWT010000003">
    <property type="protein sequence ID" value="NVO56179.1"/>
    <property type="molecule type" value="Genomic_DNA"/>
</dbReference>
<dbReference type="RefSeq" id="WP_176864346.1">
    <property type="nucleotide sequence ID" value="NZ_JABXWT010000003.1"/>
</dbReference>
<name>A0ABX2PSZ5_9RHOB</name>
<sequence>MAFTDWYIEGNSFGNCNCGYACPCQFEEIPTHGNCRGFEVLEVTEGHFGDTDLSGTKAALLYAWPGPIFEGGGEMQVIVDSAATEAQRTALQRVFQGEETEEMATHWYVFRAMCDTLHDTLYLPIDLAMDIDARTAKVSVGDVLKSTGRPIQAPHGGGEHRVRIDIPGGIEFTIAEVGSASTRADTAINLDLIDSYGQWHTLKHGPSGVAQG</sequence>
<proteinExistence type="predicted"/>
<evidence type="ECO:0000313" key="2">
    <source>
        <dbReference type="Proteomes" id="UP000630805"/>
    </source>
</evidence>
<protein>
    <submittedName>
        <fullName evidence="1">DUF1326 domain-containing protein</fullName>
    </submittedName>
</protein>
<dbReference type="Pfam" id="PF07040">
    <property type="entry name" value="DUF1326"/>
    <property type="match status" value="1"/>
</dbReference>